<evidence type="ECO:0000259" key="1">
    <source>
        <dbReference type="PROSITE" id="PS50097"/>
    </source>
</evidence>
<reference evidence="3" key="1">
    <citation type="submission" date="2022-03" db="EMBL/GenBank/DDBJ databases">
        <title>Draft genome sequence of Aduncisulcus paluster, a free-living microaerophilic Fornicata.</title>
        <authorList>
            <person name="Yuyama I."/>
            <person name="Kume K."/>
            <person name="Tamura T."/>
            <person name="Inagaki Y."/>
            <person name="Hashimoto T."/>
        </authorList>
    </citation>
    <scope>NUCLEOTIDE SEQUENCE</scope>
    <source>
        <strain evidence="3">NY0171</strain>
    </source>
</reference>
<dbReference type="Gene3D" id="3.30.710.10">
    <property type="entry name" value="Potassium Channel Kv1.1, Chain A"/>
    <property type="match status" value="1"/>
</dbReference>
<dbReference type="InterPro" id="IPR011333">
    <property type="entry name" value="SKP1/BTB/POZ_sf"/>
</dbReference>
<dbReference type="Pfam" id="PF03256">
    <property type="entry name" value="ANAPC10"/>
    <property type="match status" value="1"/>
</dbReference>
<dbReference type="InterPro" id="IPR000210">
    <property type="entry name" value="BTB/POZ_dom"/>
</dbReference>
<dbReference type="SMART" id="SM01337">
    <property type="entry name" value="APC10"/>
    <property type="match status" value="1"/>
</dbReference>
<dbReference type="PROSITE" id="PS50097">
    <property type="entry name" value="BTB"/>
    <property type="match status" value="1"/>
</dbReference>
<dbReference type="InterPro" id="IPR008979">
    <property type="entry name" value="Galactose-bd-like_sf"/>
</dbReference>
<dbReference type="Gene3D" id="2.60.120.260">
    <property type="entry name" value="Galactose-binding domain-like"/>
    <property type="match status" value="1"/>
</dbReference>
<evidence type="ECO:0008006" key="5">
    <source>
        <dbReference type="Google" id="ProtNLM"/>
    </source>
</evidence>
<accession>A0ABQ5K1F9</accession>
<keyword evidence="4" id="KW-1185">Reference proteome</keyword>
<evidence type="ECO:0000313" key="3">
    <source>
        <dbReference type="EMBL" id="GKT21509.1"/>
    </source>
</evidence>
<feature type="domain" description="DOC" evidence="2">
    <location>
        <begin position="1"/>
        <end position="166"/>
    </location>
</feature>
<dbReference type="PROSITE" id="PS51284">
    <property type="entry name" value="DOC"/>
    <property type="match status" value="1"/>
</dbReference>
<protein>
    <recommendedName>
        <fullName evidence="5">BTB/POZ domain-containing protein</fullName>
    </recommendedName>
</protein>
<feature type="domain" description="BTB" evidence="1">
    <location>
        <begin position="192"/>
        <end position="255"/>
    </location>
</feature>
<dbReference type="EMBL" id="BQXS01012323">
    <property type="protein sequence ID" value="GKT21509.1"/>
    <property type="molecule type" value="Genomic_DNA"/>
</dbReference>
<evidence type="ECO:0000313" key="4">
    <source>
        <dbReference type="Proteomes" id="UP001057375"/>
    </source>
</evidence>
<sequence length="451" mass="50134">MIEVIQDLPANLYELTVGELDANSSQSSLDKLLNGDTGSYWQTNHACPQFVYIKFEKPICVRNLFVYSHSSDSSFQPDQIKTTFSPVSGADIEVNDNLARTSGWYVIPCETKSKIEKITFNILRNHDGGYNSRLRGIAVEQFAGATEDTERHLHLKLLVKDLMHALPKSISPSKDAPALIGEKDEECSGPKSDCSVKLASSSMIESHEIILRSRIPTFEKYWDSETRILDLSAFDEQVIRGIIMYSYTGCADLFVASILSGLDSLEKPGEVGFSFESALKPVQTLFDVAKTLEISNILEFCFDFVGKKLKPDNLSSPVVQFVKKSESKVLQEILLAYLIQLPSDKLRTLMATMDDGFMRELVTSHLKHECADVTTEEDVSADKDVILGVVVGPCDEFKEGMKVHLLPSELNEKTLFYGVGIVVSVSGDDVVVDFNDEKAMKLTKMQLGKVL</sequence>
<dbReference type="SUPFAM" id="SSF49785">
    <property type="entry name" value="Galactose-binding domain-like"/>
    <property type="match status" value="1"/>
</dbReference>
<proteinExistence type="predicted"/>
<gene>
    <name evidence="3" type="ORF">ADUPG1_011921</name>
</gene>
<evidence type="ECO:0000259" key="2">
    <source>
        <dbReference type="PROSITE" id="PS51284"/>
    </source>
</evidence>
<dbReference type="InterPro" id="IPR004939">
    <property type="entry name" value="APC_su10/DOC_dom"/>
</dbReference>
<organism evidence="3 4">
    <name type="scientific">Aduncisulcus paluster</name>
    <dbReference type="NCBI Taxonomy" id="2918883"/>
    <lineage>
        <taxon>Eukaryota</taxon>
        <taxon>Metamonada</taxon>
        <taxon>Carpediemonas-like organisms</taxon>
        <taxon>Aduncisulcus</taxon>
    </lineage>
</organism>
<name>A0ABQ5K1F9_9EUKA</name>
<comment type="caution">
    <text evidence="3">The sequence shown here is derived from an EMBL/GenBank/DDBJ whole genome shotgun (WGS) entry which is preliminary data.</text>
</comment>
<dbReference type="Proteomes" id="UP001057375">
    <property type="component" value="Unassembled WGS sequence"/>
</dbReference>